<proteinExistence type="predicted"/>
<organism evidence="1 2">
    <name type="scientific">Hibiscus syriacus</name>
    <name type="common">Rose of Sharon</name>
    <dbReference type="NCBI Taxonomy" id="106335"/>
    <lineage>
        <taxon>Eukaryota</taxon>
        <taxon>Viridiplantae</taxon>
        <taxon>Streptophyta</taxon>
        <taxon>Embryophyta</taxon>
        <taxon>Tracheophyta</taxon>
        <taxon>Spermatophyta</taxon>
        <taxon>Magnoliopsida</taxon>
        <taxon>eudicotyledons</taxon>
        <taxon>Gunneridae</taxon>
        <taxon>Pentapetalae</taxon>
        <taxon>rosids</taxon>
        <taxon>malvids</taxon>
        <taxon>Malvales</taxon>
        <taxon>Malvaceae</taxon>
        <taxon>Malvoideae</taxon>
        <taxon>Hibiscus</taxon>
    </lineage>
</organism>
<accession>A0A6A2ZIE1</accession>
<evidence type="ECO:0000313" key="2">
    <source>
        <dbReference type="Proteomes" id="UP000436088"/>
    </source>
</evidence>
<reference evidence="1" key="1">
    <citation type="submission" date="2019-09" db="EMBL/GenBank/DDBJ databases">
        <title>Draft genome information of white flower Hibiscus syriacus.</title>
        <authorList>
            <person name="Kim Y.-M."/>
        </authorList>
    </citation>
    <scope>NUCLEOTIDE SEQUENCE [LARGE SCALE GENOMIC DNA]</scope>
    <source>
        <strain evidence="1">YM2019G1</strain>
    </source>
</reference>
<evidence type="ECO:0000313" key="1">
    <source>
        <dbReference type="EMBL" id="KAE8691347.1"/>
    </source>
</evidence>
<name>A0A6A2ZIE1_HIBSY</name>
<sequence length="78" mass="9216">MMSATLPDKPVKREPELVPEIEHIETEVSETTMDIVKHEPKMNVLVHVMKQRWYAQKRLKKCMLKLLKKFIEDQSGLL</sequence>
<dbReference type="Proteomes" id="UP000436088">
    <property type="component" value="Unassembled WGS sequence"/>
</dbReference>
<protein>
    <submittedName>
        <fullName evidence="1">Uncharacterized protein</fullName>
    </submittedName>
</protein>
<dbReference type="EMBL" id="VEPZ02001149">
    <property type="protein sequence ID" value="KAE8691347.1"/>
    <property type="molecule type" value="Genomic_DNA"/>
</dbReference>
<gene>
    <name evidence="1" type="ORF">F3Y22_tig00110890pilonHSYRG00977</name>
</gene>
<keyword evidence="2" id="KW-1185">Reference proteome</keyword>
<dbReference type="AlphaFoldDB" id="A0A6A2ZIE1"/>
<comment type="caution">
    <text evidence="1">The sequence shown here is derived from an EMBL/GenBank/DDBJ whole genome shotgun (WGS) entry which is preliminary data.</text>
</comment>